<dbReference type="HAMAP" id="MF_00261">
    <property type="entry name" value="RNApol_arch_Rpo11"/>
    <property type="match status" value="1"/>
</dbReference>
<evidence type="ECO:0000313" key="8">
    <source>
        <dbReference type="Proteomes" id="UP000069850"/>
    </source>
</evidence>
<dbReference type="SUPFAM" id="SSF55257">
    <property type="entry name" value="RBP11-like subunits of RNA polymerase"/>
    <property type="match status" value="1"/>
</dbReference>
<dbReference type="Proteomes" id="UP000069850">
    <property type="component" value="Chromosome 1"/>
</dbReference>
<comment type="catalytic activity">
    <reaction evidence="4">
        <text>RNA(n) + a ribonucleoside 5'-triphosphate = RNA(n+1) + diphosphate</text>
        <dbReference type="Rhea" id="RHEA:21248"/>
        <dbReference type="Rhea" id="RHEA-COMP:14527"/>
        <dbReference type="Rhea" id="RHEA-COMP:17342"/>
        <dbReference type="ChEBI" id="CHEBI:33019"/>
        <dbReference type="ChEBI" id="CHEBI:61557"/>
        <dbReference type="ChEBI" id="CHEBI:140395"/>
        <dbReference type="EC" id="2.7.7.6"/>
    </reaction>
</comment>
<name>A0A0X3BN50_9EURY</name>
<dbReference type="EC" id="2.7.7.6" evidence="4"/>
<evidence type="ECO:0000259" key="5">
    <source>
        <dbReference type="Pfam" id="PF13656"/>
    </source>
</evidence>
<dbReference type="OrthoDB" id="24205at2157"/>
<sequence>MAMKLKLLELTDDKARILFEGEGNTYVNALAAELINDPGVDVAHHKQAFQFSDPELVVTTIGGRPPLLAITDAAKRLSGYAGELLQQMEALDTA</sequence>
<dbReference type="GO" id="GO:0006351">
    <property type="term" value="P:DNA-templated transcription"/>
    <property type="evidence" value="ECO:0007669"/>
    <property type="project" value="UniProtKB-UniRule"/>
</dbReference>
<keyword evidence="3 4" id="KW-0804">Transcription</keyword>
<feature type="domain" description="DNA-directed RNA polymerase RBP11-like dimerisation" evidence="5">
    <location>
        <begin position="15"/>
        <end position="86"/>
    </location>
</feature>
<dbReference type="Gene3D" id="3.30.1360.10">
    <property type="entry name" value="RNA polymerase, RBP11-like subunit"/>
    <property type="match status" value="1"/>
</dbReference>
<dbReference type="AlphaFoldDB" id="A0A0X3BN50"/>
<accession>A0A0X3BN50</accession>
<dbReference type="GO" id="GO:0005737">
    <property type="term" value="C:cytoplasm"/>
    <property type="evidence" value="ECO:0007669"/>
    <property type="project" value="UniProtKB-SubCell"/>
</dbReference>
<reference evidence="7" key="2">
    <citation type="submission" date="2020-05" db="EMBL/GenBank/DDBJ databases">
        <title>The first insight into the ecology of ammonia-tolerant syntrophic propionate oxidizing bacteria.</title>
        <authorList>
            <person name="Singh A."/>
            <person name="Schnurer A."/>
            <person name="Westerholm M."/>
        </authorList>
    </citation>
    <scope>NUCLEOTIDE SEQUENCE</scope>
    <source>
        <strain evidence="7">MAG54</strain>
    </source>
</reference>
<dbReference type="InterPro" id="IPR009025">
    <property type="entry name" value="RBP11-like_dimer"/>
</dbReference>
<reference evidence="6 8" key="1">
    <citation type="submission" date="2016-01" db="EMBL/GenBank/DDBJ databases">
        <authorList>
            <person name="Manzoor S."/>
        </authorList>
    </citation>
    <scope>NUCLEOTIDE SEQUENCE [LARGE SCALE GENOMIC DNA]</scope>
    <source>
        <strain evidence="6">Methanoculleus sp MAB1</strain>
    </source>
</reference>
<evidence type="ECO:0000256" key="4">
    <source>
        <dbReference type="HAMAP-Rule" id="MF_00261"/>
    </source>
</evidence>
<keyword evidence="4 6" id="KW-0548">Nucleotidyltransferase</keyword>
<dbReference type="GO" id="GO:0046983">
    <property type="term" value="F:protein dimerization activity"/>
    <property type="evidence" value="ECO:0007669"/>
    <property type="project" value="InterPro"/>
</dbReference>
<comment type="similarity">
    <text evidence="4">Belongs to the archaeal Rpo11/eukaryotic RPB11/RPC19 RNA polymerase subunit family.</text>
</comment>
<keyword evidence="2 4" id="KW-0963">Cytoplasm</keyword>
<comment type="subcellular location">
    <subcellularLocation>
        <location evidence="4">Cytoplasm</location>
    </subcellularLocation>
</comment>
<protein>
    <recommendedName>
        <fullName evidence="4">DNA-directed RNA polymerase subunit Rpo11</fullName>
        <ecNumber evidence="4">2.7.7.6</ecNumber>
    </recommendedName>
    <alternativeName>
        <fullName evidence="4">DNA-directed RNA polymerase subunit L</fullName>
    </alternativeName>
</protein>
<dbReference type="RefSeq" id="WP_083531438.1">
    <property type="nucleotide sequence ID" value="NZ_LT158599.1"/>
</dbReference>
<dbReference type="GO" id="GO:0000428">
    <property type="term" value="C:DNA-directed RNA polymerase complex"/>
    <property type="evidence" value="ECO:0007669"/>
    <property type="project" value="UniProtKB-KW"/>
</dbReference>
<evidence type="ECO:0000313" key="7">
    <source>
        <dbReference type="EMBL" id="NQS78226.1"/>
    </source>
</evidence>
<dbReference type="InterPro" id="IPR022905">
    <property type="entry name" value="Rpo11-like"/>
</dbReference>
<dbReference type="NCBIfam" id="NF002239">
    <property type="entry name" value="PRK01146.2-3"/>
    <property type="match status" value="1"/>
</dbReference>
<keyword evidence="4 6" id="KW-0808">Transferase</keyword>
<evidence type="ECO:0000313" key="6">
    <source>
        <dbReference type="EMBL" id="CVK32965.1"/>
    </source>
</evidence>
<dbReference type="EMBL" id="JABMJE010000066">
    <property type="protein sequence ID" value="NQS78226.1"/>
    <property type="molecule type" value="Genomic_DNA"/>
</dbReference>
<dbReference type="InterPro" id="IPR036603">
    <property type="entry name" value="RBP11-like"/>
</dbReference>
<evidence type="ECO:0000256" key="2">
    <source>
        <dbReference type="ARBA" id="ARBA00022490"/>
    </source>
</evidence>
<dbReference type="CDD" id="cd06927">
    <property type="entry name" value="RNAP_L"/>
    <property type="match status" value="1"/>
</dbReference>
<gene>
    <name evidence="4" type="primary">rpo11</name>
    <name evidence="4" type="synonym">rpoL</name>
    <name evidence="7" type="ORF">HQQ74_05885</name>
    <name evidence="6" type="ORF">MMAB1_1752</name>
</gene>
<keyword evidence="1 4" id="KW-0240">DNA-directed RNA polymerase</keyword>
<dbReference type="EMBL" id="LT158599">
    <property type="protein sequence ID" value="CVK32965.1"/>
    <property type="molecule type" value="Genomic_DNA"/>
</dbReference>
<dbReference type="KEGG" id="mema:MMAB1_1752"/>
<dbReference type="GeneID" id="27137540"/>
<comment type="subunit">
    <text evidence="4">Part of the RNA polymerase complex.</text>
</comment>
<evidence type="ECO:0000256" key="3">
    <source>
        <dbReference type="ARBA" id="ARBA00023163"/>
    </source>
</evidence>
<dbReference type="Pfam" id="PF13656">
    <property type="entry name" value="RNA_pol_L_2"/>
    <property type="match status" value="1"/>
</dbReference>
<dbReference type="GO" id="GO:0003899">
    <property type="term" value="F:DNA-directed RNA polymerase activity"/>
    <property type="evidence" value="ECO:0007669"/>
    <property type="project" value="UniProtKB-UniRule"/>
</dbReference>
<evidence type="ECO:0000256" key="1">
    <source>
        <dbReference type="ARBA" id="ARBA00022478"/>
    </source>
</evidence>
<organism evidence="6 8">
    <name type="scientific">Methanoculleus bourgensis</name>
    <dbReference type="NCBI Taxonomy" id="83986"/>
    <lineage>
        <taxon>Archaea</taxon>
        <taxon>Methanobacteriati</taxon>
        <taxon>Methanobacteriota</taxon>
        <taxon>Stenosarchaea group</taxon>
        <taxon>Methanomicrobia</taxon>
        <taxon>Methanomicrobiales</taxon>
        <taxon>Methanomicrobiaceae</taxon>
        <taxon>Methanoculleus</taxon>
    </lineage>
</organism>
<proteinExistence type="inferred from homology"/>
<dbReference type="Proteomes" id="UP000737555">
    <property type="component" value="Unassembled WGS sequence"/>
</dbReference>
<comment type="function">
    <text evidence="4">DNA-dependent RNA polymerase (RNAP) catalyzes the transcription of DNA into RNA using the four ribonucleoside triphosphates as substrates.</text>
</comment>